<dbReference type="Pfam" id="PF03137">
    <property type="entry name" value="OATP"/>
    <property type="match status" value="1"/>
</dbReference>
<comment type="caution">
    <text evidence="4">The sequence shown here is derived from an EMBL/GenBank/DDBJ whole genome shotgun (WGS) entry which is preliminary data.</text>
</comment>
<feature type="transmembrane region" description="Helical" evidence="3">
    <location>
        <begin position="47"/>
        <end position="72"/>
    </location>
</feature>
<dbReference type="AlphaFoldDB" id="A0ABD2PZ21"/>
<keyword evidence="3" id="KW-1133">Transmembrane helix</keyword>
<feature type="non-terminal residue" evidence="4">
    <location>
        <position position="1"/>
    </location>
</feature>
<reference evidence="4 5" key="1">
    <citation type="submission" date="2024-11" db="EMBL/GenBank/DDBJ databases">
        <title>Adaptive evolution of stress response genes in parasites aligns with host niche diversity.</title>
        <authorList>
            <person name="Hahn C."/>
            <person name="Resl P."/>
        </authorList>
    </citation>
    <scope>NUCLEOTIDE SEQUENCE [LARGE SCALE GENOMIC DNA]</scope>
    <source>
        <strain evidence="4">EGGRZ-B1_66</strain>
        <tissue evidence="4">Body</tissue>
    </source>
</reference>
<dbReference type="Proteomes" id="UP001626550">
    <property type="component" value="Unassembled WGS sequence"/>
</dbReference>
<sequence>SIRVLGSVLTNSLWLGVTLTNVFEQSIVAAFIIYAPKYIETVFRLSGGLGSVVTGAVVVPSAVLGVLTGAFAMRRIRPNVPDTIRYLHVPIFLSVCTNIALLCLGCSDSNQIAGLTATYHGKPWPWSIFPTNLIPADLKSPCNKHLYDQCVQRFEPVCWQSRSPEDQSPRQLTFFSSCYAGCSGKQDYLAGTDSLRINYTECSCVDMQDLRPFGNGTGSVVSGECPTDQCSANFYAFIVLVFLHILLTALPANPSNVITLSSVRNEFSSQALALQLFFIRTLAFVPAPIYFGQLLDSVCQHREKLVPDVPDMEDRKAVCAANVNLLGALTGNETSNADLQISVKGLILGACKVYYSAGLPIVWLGGLLCLKLASLFSLMLTYKVARSRALEEEANAEQDVEASGDDQLEVKQ</sequence>
<evidence type="ECO:0000313" key="4">
    <source>
        <dbReference type="EMBL" id="KAL3312445.1"/>
    </source>
</evidence>
<dbReference type="InterPro" id="IPR004156">
    <property type="entry name" value="OATP"/>
</dbReference>
<evidence type="ECO:0000256" key="2">
    <source>
        <dbReference type="SAM" id="MobiDB-lite"/>
    </source>
</evidence>
<keyword evidence="3" id="KW-0472">Membrane</keyword>
<feature type="transmembrane region" description="Helical" evidence="3">
    <location>
        <begin position="361"/>
        <end position="382"/>
    </location>
</feature>
<feature type="transmembrane region" description="Helical" evidence="3">
    <location>
        <begin position="12"/>
        <end position="35"/>
    </location>
</feature>
<evidence type="ECO:0000256" key="1">
    <source>
        <dbReference type="ARBA" id="ARBA00023157"/>
    </source>
</evidence>
<feature type="transmembrane region" description="Helical" evidence="3">
    <location>
        <begin position="271"/>
        <end position="291"/>
    </location>
</feature>
<keyword evidence="3" id="KW-0812">Transmembrane</keyword>
<feature type="region of interest" description="Disordered" evidence="2">
    <location>
        <begin position="393"/>
        <end position="412"/>
    </location>
</feature>
<dbReference type="InterPro" id="IPR036259">
    <property type="entry name" value="MFS_trans_sf"/>
</dbReference>
<dbReference type="PANTHER" id="PTHR11388:SF142">
    <property type="entry name" value="SOLUTE CARRIER ORGANIC ANION TRANSPORTER FAMILY MEMBER 5A1"/>
    <property type="match status" value="1"/>
</dbReference>
<evidence type="ECO:0000256" key="3">
    <source>
        <dbReference type="SAM" id="Phobius"/>
    </source>
</evidence>
<organism evidence="4 5">
    <name type="scientific">Cichlidogyrus casuarinus</name>
    <dbReference type="NCBI Taxonomy" id="1844966"/>
    <lineage>
        <taxon>Eukaryota</taxon>
        <taxon>Metazoa</taxon>
        <taxon>Spiralia</taxon>
        <taxon>Lophotrochozoa</taxon>
        <taxon>Platyhelminthes</taxon>
        <taxon>Monogenea</taxon>
        <taxon>Monopisthocotylea</taxon>
        <taxon>Dactylogyridea</taxon>
        <taxon>Ancyrocephalidae</taxon>
        <taxon>Cichlidogyrus</taxon>
    </lineage>
</organism>
<gene>
    <name evidence="4" type="ORF">Ciccas_008961</name>
</gene>
<dbReference type="PANTHER" id="PTHR11388">
    <property type="entry name" value="ORGANIC ANION TRANSPORTER"/>
    <property type="match status" value="1"/>
</dbReference>
<proteinExistence type="predicted"/>
<dbReference type="EMBL" id="JBJKFK010001697">
    <property type="protein sequence ID" value="KAL3312445.1"/>
    <property type="molecule type" value="Genomic_DNA"/>
</dbReference>
<accession>A0ABD2PZ21</accession>
<dbReference type="SUPFAM" id="SSF103473">
    <property type="entry name" value="MFS general substrate transporter"/>
    <property type="match status" value="1"/>
</dbReference>
<keyword evidence="1" id="KW-1015">Disulfide bond</keyword>
<feature type="transmembrane region" description="Helical" evidence="3">
    <location>
        <begin position="232"/>
        <end position="250"/>
    </location>
</feature>
<keyword evidence="5" id="KW-1185">Reference proteome</keyword>
<evidence type="ECO:0000313" key="5">
    <source>
        <dbReference type="Proteomes" id="UP001626550"/>
    </source>
</evidence>
<name>A0ABD2PZ21_9PLAT</name>
<protein>
    <submittedName>
        <fullName evidence="4">Uncharacterized protein</fullName>
    </submittedName>
</protein>